<organism evidence="2">
    <name type="scientific">Arundo donax</name>
    <name type="common">Giant reed</name>
    <name type="synonym">Donax arundinaceus</name>
    <dbReference type="NCBI Taxonomy" id="35708"/>
    <lineage>
        <taxon>Eukaryota</taxon>
        <taxon>Viridiplantae</taxon>
        <taxon>Streptophyta</taxon>
        <taxon>Embryophyta</taxon>
        <taxon>Tracheophyta</taxon>
        <taxon>Spermatophyta</taxon>
        <taxon>Magnoliopsida</taxon>
        <taxon>Liliopsida</taxon>
        <taxon>Poales</taxon>
        <taxon>Poaceae</taxon>
        <taxon>PACMAD clade</taxon>
        <taxon>Arundinoideae</taxon>
        <taxon>Arundineae</taxon>
        <taxon>Arundo</taxon>
    </lineage>
</organism>
<protein>
    <submittedName>
        <fullName evidence="2">Uncharacterized protein</fullName>
    </submittedName>
</protein>
<feature type="compositionally biased region" description="Polar residues" evidence="1">
    <location>
        <begin position="104"/>
        <end position="114"/>
    </location>
</feature>
<evidence type="ECO:0000313" key="2">
    <source>
        <dbReference type="EMBL" id="JAD90940.1"/>
    </source>
</evidence>
<reference evidence="2" key="1">
    <citation type="submission" date="2014-09" db="EMBL/GenBank/DDBJ databases">
        <authorList>
            <person name="Magalhaes I.L.F."/>
            <person name="Oliveira U."/>
            <person name="Santos F.R."/>
            <person name="Vidigal T.H.D.A."/>
            <person name="Brescovit A.D."/>
            <person name="Santos A.J."/>
        </authorList>
    </citation>
    <scope>NUCLEOTIDE SEQUENCE</scope>
    <source>
        <tissue evidence="2">Shoot tissue taken approximately 20 cm above the soil surface</tissue>
    </source>
</reference>
<accession>A0A0A9DZ37</accession>
<evidence type="ECO:0000256" key="1">
    <source>
        <dbReference type="SAM" id="MobiDB-lite"/>
    </source>
</evidence>
<dbReference type="EMBL" id="GBRH01206955">
    <property type="protein sequence ID" value="JAD90940.1"/>
    <property type="molecule type" value="Transcribed_RNA"/>
</dbReference>
<dbReference type="AlphaFoldDB" id="A0A0A9DZ37"/>
<feature type="region of interest" description="Disordered" evidence="1">
    <location>
        <begin position="99"/>
        <end position="121"/>
    </location>
</feature>
<reference evidence="2" key="2">
    <citation type="journal article" date="2015" name="Data Brief">
        <title>Shoot transcriptome of the giant reed, Arundo donax.</title>
        <authorList>
            <person name="Barrero R.A."/>
            <person name="Guerrero F.D."/>
            <person name="Moolhuijzen P."/>
            <person name="Goolsby J.A."/>
            <person name="Tidwell J."/>
            <person name="Bellgard S.E."/>
            <person name="Bellgard M.I."/>
        </authorList>
    </citation>
    <scope>NUCLEOTIDE SEQUENCE</scope>
    <source>
        <tissue evidence="2">Shoot tissue taken approximately 20 cm above the soil surface</tissue>
    </source>
</reference>
<sequence length="167" mass="18594">MASTSFPEHQQPFTFASPISETYEDALDFDYESWIEQSKISNSCSSQDDKLWMDNAETININKNHRDMVLRAVQDLPEEAYELSLQDLSELSLSRAEEAVSSPLRLSSTRNNNKPWRKKTPSMEGAGLIIKLFMPSPSRAAGGGGGGKKSSFSTSTVSVLLYQQHKL</sequence>
<name>A0A0A9DZ37_ARUDO</name>
<proteinExistence type="predicted"/>